<dbReference type="PANTHER" id="PTHR15031:SF4">
    <property type="entry name" value="CARTILAGE INTERMEDIATE LAYER PROTEIN 1"/>
    <property type="match status" value="1"/>
</dbReference>
<evidence type="ECO:0000313" key="8">
    <source>
        <dbReference type="EMBL" id="EEN55638.1"/>
    </source>
</evidence>
<evidence type="ECO:0000259" key="7">
    <source>
        <dbReference type="Pfam" id="PF13330"/>
    </source>
</evidence>
<dbReference type="CDD" id="cd10909">
    <property type="entry name" value="ChtBD1_GH18_2"/>
    <property type="match status" value="1"/>
</dbReference>
<keyword evidence="3" id="KW-0732">Signal</keyword>
<accession>C3YVV4</accession>
<comment type="subcellular location">
    <subcellularLocation>
        <location evidence="1">Secreted</location>
    </subcellularLocation>
</comment>
<proteinExistence type="predicted"/>
<gene>
    <name evidence="8" type="ORF">BRAFLDRAFT_77725</name>
</gene>
<feature type="transmembrane region" description="Helical" evidence="6">
    <location>
        <begin position="47"/>
        <end position="69"/>
    </location>
</feature>
<evidence type="ECO:0000256" key="5">
    <source>
        <dbReference type="SAM" id="MobiDB-lite"/>
    </source>
</evidence>
<keyword evidence="4" id="KW-0325">Glycoprotein</keyword>
<feature type="region of interest" description="Disordered" evidence="5">
    <location>
        <begin position="1"/>
        <end position="30"/>
    </location>
</feature>
<dbReference type="AlphaFoldDB" id="C3YVV4"/>
<sequence length="327" mass="36157">MTEDNITPDDVPSVDENRHIPSTEPSSIRDVPNALQEAHCQCTYRRLSVAVIVTTLLAASVGFGTWIYFHNNVRDVQKTMKAVYNTSNTRQSALPLDSTYTHGHPAMDTTYTHGQPAADTAYTHGQLAADITYSIDTPVADTTYIPGHSAVDTTYNNDRCASWTAWFDRDDPTWTGDWETLTDLRTENPGTICPAPTAIQARVISTGQDASLTGEQFAFYDTTTGFVCKKNDQRDKTCLDYEVRFCCPDFVASQKKWRDDGRCGQGYPADDGNPAECDPDGVAPCCSNLHWCGSSTNHCDCIRCVDYGKKRCGTKGFWAIFTGKSCR</sequence>
<feature type="domain" description="WxxW" evidence="7">
    <location>
        <begin position="163"/>
        <end position="247"/>
    </location>
</feature>
<keyword evidence="2" id="KW-0964">Secreted</keyword>
<keyword evidence="6" id="KW-0472">Membrane</keyword>
<protein>
    <recommendedName>
        <fullName evidence="7">WxxW domain-containing protein</fullName>
    </recommendedName>
</protein>
<organism>
    <name type="scientific">Branchiostoma floridae</name>
    <name type="common">Florida lancelet</name>
    <name type="synonym">Amphioxus</name>
    <dbReference type="NCBI Taxonomy" id="7739"/>
    <lineage>
        <taxon>Eukaryota</taxon>
        <taxon>Metazoa</taxon>
        <taxon>Chordata</taxon>
        <taxon>Cephalochordata</taxon>
        <taxon>Leptocardii</taxon>
        <taxon>Amphioxiformes</taxon>
        <taxon>Branchiostomatidae</taxon>
        <taxon>Branchiostoma</taxon>
    </lineage>
</organism>
<keyword evidence="6" id="KW-0812">Transmembrane</keyword>
<dbReference type="EMBL" id="GG666558">
    <property type="protein sequence ID" value="EEN55638.1"/>
    <property type="molecule type" value="Genomic_DNA"/>
</dbReference>
<dbReference type="InterPro" id="IPR025155">
    <property type="entry name" value="WxxW_domain"/>
</dbReference>
<dbReference type="GO" id="GO:0005576">
    <property type="term" value="C:extracellular region"/>
    <property type="evidence" value="ECO:0007669"/>
    <property type="project" value="UniProtKB-SubCell"/>
</dbReference>
<dbReference type="Pfam" id="PF13330">
    <property type="entry name" value="Mucin2_WxxW"/>
    <property type="match status" value="1"/>
</dbReference>
<evidence type="ECO:0000256" key="3">
    <source>
        <dbReference type="ARBA" id="ARBA00022729"/>
    </source>
</evidence>
<evidence type="ECO:0000256" key="6">
    <source>
        <dbReference type="SAM" id="Phobius"/>
    </source>
</evidence>
<dbReference type="InterPro" id="IPR039675">
    <property type="entry name" value="CILP1/CILP2"/>
</dbReference>
<dbReference type="PANTHER" id="PTHR15031">
    <property type="entry name" value="CARTILAGE INTERMEDIATE LAYER PROTEIN CLIP"/>
    <property type="match status" value="1"/>
</dbReference>
<keyword evidence="6" id="KW-1133">Transmembrane helix</keyword>
<dbReference type="InParanoid" id="C3YVV4"/>
<evidence type="ECO:0000256" key="2">
    <source>
        <dbReference type="ARBA" id="ARBA00022525"/>
    </source>
</evidence>
<name>C3YVV4_BRAFL</name>
<reference evidence="8" key="1">
    <citation type="journal article" date="2008" name="Nature">
        <title>The amphioxus genome and the evolution of the chordate karyotype.</title>
        <authorList>
            <consortium name="US DOE Joint Genome Institute (JGI-PGF)"/>
            <person name="Putnam N.H."/>
            <person name="Butts T."/>
            <person name="Ferrier D.E.K."/>
            <person name="Furlong R.F."/>
            <person name="Hellsten U."/>
            <person name="Kawashima T."/>
            <person name="Robinson-Rechavi M."/>
            <person name="Shoguchi E."/>
            <person name="Terry A."/>
            <person name="Yu J.-K."/>
            <person name="Benito-Gutierrez E.L."/>
            <person name="Dubchak I."/>
            <person name="Garcia-Fernandez J."/>
            <person name="Gibson-Brown J.J."/>
            <person name="Grigoriev I.V."/>
            <person name="Horton A.C."/>
            <person name="de Jong P.J."/>
            <person name="Jurka J."/>
            <person name="Kapitonov V.V."/>
            <person name="Kohara Y."/>
            <person name="Kuroki Y."/>
            <person name="Lindquist E."/>
            <person name="Lucas S."/>
            <person name="Osoegawa K."/>
            <person name="Pennacchio L.A."/>
            <person name="Salamov A.A."/>
            <person name="Satou Y."/>
            <person name="Sauka-Spengler T."/>
            <person name="Schmutz J."/>
            <person name="Shin-I T."/>
            <person name="Toyoda A."/>
            <person name="Bronner-Fraser M."/>
            <person name="Fujiyama A."/>
            <person name="Holland L.Z."/>
            <person name="Holland P.W.H."/>
            <person name="Satoh N."/>
            <person name="Rokhsar D.S."/>
        </authorList>
    </citation>
    <scope>NUCLEOTIDE SEQUENCE [LARGE SCALE GENOMIC DNA]</scope>
    <source>
        <strain evidence="8">S238N-H82</strain>
        <tissue evidence="8">Testes</tissue>
    </source>
</reference>
<evidence type="ECO:0000256" key="1">
    <source>
        <dbReference type="ARBA" id="ARBA00004613"/>
    </source>
</evidence>
<evidence type="ECO:0000256" key="4">
    <source>
        <dbReference type="ARBA" id="ARBA00023180"/>
    </source>
</evidence>